<dbReference type="Proteomes" id="UP000887574">
    <property type="component" value="Unplaced"/>
</dbReference>
<organism evidence="15 16">
    <name type="scientific">Ditylenchus dipsaci</name>
    <dbReference type="NCBI Taxonomy" id="166011"/>
    <lineage>
        <taxon>Eukaryota</taxon>
        <taxon>Metazoa</taxon>
        <taxon>Ecdysozoa</taxon>
        <taxon>Nematoda</taxon>
        <taxon>Chromadorea</taxon>
        <taxon>Rhabditida</taxon>
        <taxon>Tylenchina</taxon>
        <taxon>Tylenchomorpha</taxon>
        <taxon>Sphaerularioidea</taxon>
        <taxon>Anguinidae</taxon>
        <taxon>Anguininae</taxon>
        <taxon>Ditylenchus</taxon>
    </lineage>
</organism>
<evidence type="ECO:0000256" key="13">
    <source>
        <dbReference type="ARBA" id="ARBA00043219"/>
    </source>
</evidence>
<evidence type="ECO:0000313" key="15">
    <source>
        <dbReference type="Proteomes" id="UP000887574"/>
    </source>
</evidence>
<evidence type="ECO:0000256" key="12">
    <source>
        <dbReference type="ARBA" id="ARBA00043086"/>
    </source>
</evidence>
<protein>
    <recommendedName>
        <fullName evidence="9">Protein farnesyltransferase/geranylgeranyltransferase type-1 subunit alpha</fullName>
        <ecNumber evidence="4">2.5.1.58</ecNumber>
        <ecNumber evidence="3">2.5.1.59</ecNumber>
    </recommendedName>
    <alternativeName>
        <fullName evidence="12">CAAX farnesyltransferase subunit alpha</fullName>
    </alternativeName>
    <alternativeName>
        <fullName evidence="11">FTase-alpha</fullName>
    </alternativeName>
    <alternativeName>
        <fullName evidence="10">Ras proteins prenyltransferase subunit alpha</fullName>
    </alternativeName>
    <alternativeName>
        <fullName evidence="13">Type I protein geranyl-geranyltransferase subunit alpha</fullName>
    </alternativeName>
</protein>
<keyword evidence="15" id="KW-1185">Reference proteome</keyword>
<evidence type="ECO:0000256" key="2">
    <source>
        <dbReference type="ARBA" id="ARBA00006734"/>
    </source>
</evidence>
<proteinExistence type="inferred from homology"/>
<evidence type="ECO:0000313" key="16">
    <source>
        <dbReference type="WBParaSite" id="jg6587"/>
    </source>
</evidence>
<evidence type="ECO:0000256" key="9">
    <source>
        <dbReference type="ARBA" id="ARBA00040965"/>
    </source>
</evidence>
<keyword evidence="6" id="KW-0808">Transferase</keyword>
<evidence type="ECO:0000256" key="6">
    <source>
        <dbReference type="ARBA" id="ARBA00022679"/>
    </source>
</evidence>
<evidence type="ECO:0000256" key="5">
    <source>
        <dbReference type="ARBA" id="ARBA00022602"/>
    </source>
</evidence>
<keyword evidence="8" id="KW-0460">Magnesium</keyword>
<dbReference type="WBParaSite" id="jg6587">
    <property type="protein sequence ID" value="jg6587"/>
    <property type="gene ID" value="jg6587"/>
</dbReference>
<dbReference type="Pfam" id="PF01239">
    <property type="entry name" value="PPTA"/>
    <property type="match status" value="2"/>
</dbReference>
<keyword evidence="5" id="KW-0637">Prenyltransferase</keyword>
<dbReference type="GO" id="GO:0004660">
    <property type="term" value="F:protein farnesyltransferase activity"/>
    <property type="evidence" value="ECO:0007669"/>
    <property type="project" value="UniProtKB-EC"/>
</dbReference>
<dbReference type="GO" id="GO:0004662">
    <property type="term" value="F:CAAX-protein geranylgeranyltransferase activity"/>
    <property type="evidence" value="ECO:0007669"/>
    <property type="project" value="UniProtKB-EC"/>
</dbReference>
<evidence type="ECO:0000256" key="10">
    <source>
        <dbReference type="ARBA" id="ARBA00041392"/>
    </source>
</evidence>
<dbReference type="InterPro" id="IPR002088">
    <property type="entry name" value="Prenyl_trans_a"/>
</dbReference>
<evidence type="ECO:0000256" key="1">
    <source>
        <dbReference type="ARBA" id="ARBA00001946"/>
    </source>
</evidence>
<dbReference type="PROSITE" id="PS51147">
    <property type="entry name" value="PFTA"/>
    <property type="match status" value="2"/>
</dbReference>
<keyword evidence="14" id="KW-0175">Coiled coil</keyword>
<feature type="coiled-coil region" evidence="14">
    <location>
        <begin position="137"/>
        <end position="164"/>
    </location>
</feature>
<dbReference type="Gene3D" id="1.25.40.120">
    <property type="entry name" value="Protein prenylyltransferase"/>
    <property type="match status" value="2"/>
</dbReference>
<dbReference type="SUPFAM" id="SSF48439">
    <property type="entry name" value="Protein prenylyltransferase"/>
    <property type="match status" value="1"/>
</dbReference>
<dbReference type="PANTHER" id="PTHR11129:SF1">
    <property type="entry name" value="PROTEIN FARNESYLTRANSFERASE_GERANYLGERANYLTRANSFERASE TYPE-1 SUBUNIT ALPHA"/>
    <property type="match status" value="1"/>
</dbReference>
<evidence type="ECO:0000256" key="14">
    <source>
        <dbReference type="SAM" id="Coils"/>
    </source>
</evidence>
<name>A0A915EJC3_9BILA</name>
<evidence type="ECO:0000256" key="7">
    <source>
        <dbReference type="ARBA" id="ARBA00022737"/>
    </source>
</evidence>
<evidence type="ECO:0000256" key="11">
    <source>
        <dbReference type="ARBA" id="ARBA00042436"/>
    </source>
</evidence>
<evidence type="ECO:0000256" key="4">
    <source>
        <dbReference type="ARBA" id="ARBA00012702"/>
    </source>
</evidence>
<keyword evidence="7" id="KW-0677">Repeat</keyword>
<dbReference type="EC" id="2.5.1.59" evidence="3"/>
<dbReference type="PANTHER" id="PTHR11129">
    <property type="entry name" value="PROTEIN FARNESYLTRANSFERASE ALPHA SUBUNIT/RAB GERANYLGERANYL TRANSFERASE ALPHA SUBUNIT"/>
    <property type="match status" value="1"/>
</dbReference>
<dbReference type="AlphaFoldDB" id="A0A915EJC3"/>
<comment type="cofactor">
    <cofactor evidence="1">
        <name>Mg(2+)</name>
        <dbReference type="ChEBI" id="CHEBI:18420"/>
    </cofactor>
</comment>
<sequence>MSERALELTKTCAFLNAANYSVWQYRRNIILALEKMSRKNYVIVKKLLLTTQKIIKSGIIVNDGFKEETYLDKEVAFTLYAIKKIPNNESSWSYLAGILINDGLTAREDVTTFCDCLLGQDPPCKSVHLRNFVVDCIVELLEKKKNVEKNVKRAHEILSDLELLDPVRKKYWRYRRTYVDNLVAFA</sequence>
<dbReference type="EC" id="2.5.1.58" evidence="4"/>
<evidence type="ECO:0000256" key="8">
    <source>
        <dbReference type="ARBA" id="ARBA00022842"/>
    </source>
</evidence>
<comment type="similarity">
    <text evidence="2">Belongs to the protein prenyltransferase subunit alpha family.</text>
</comment>
<dbReference type="GO" id="GO:0005953">
    <property type="term" value="C:CAAX-protein geranylgeranyltransferase complex"/>
    <property type="evidence" value="ECO:0007669"/>
    <property type="project" value="TreeGrafter"/>
</dbReference>
<accession>A0A915EJC3</accession>
<dbReference type="GO" id="GO:0005965">
    <property type="term" value="C:protein farnesyltransferase complex"/>
    <property type="evidence" value="ECO:0007669"/>
    <property type="project" value="TreeGrafter"/>
</dbReference>
<evidence type="ECO:0000256" key="3">
    <source>
        <dbReference type="ARBA" id="ARBA00012700"/>
    </source>
</evidence>
<reference evidence="16" key="1">
    <citation type="submission" date="2022-11" db="UniProtKB">
        <authorList>
            <consortium name="WormBaseParasite"/>
        </authorList>
    </citation>
    <scope>IDENTIFICATION</scope>
</reference>